<dbReference type="GO" id="GO:0051287">
    <property type="term" value="F:NAD binding"/>
    <property type="evidence" value="ECO:0007669"/>
    <property type="project" value="InterPro"/>
</dbReference>
<keyword evidence="3" id="KW-0520">NAD</keyword>
<dbReference type="GO" id="GO:0016616">
    <property type="term" value="F:oxidoreductase activity, acting on the CH-OH group of donors, NAD or NADP as acceptor"/>
    <property type="evidence" value="ECO:0007669"/>
    <property type="project" value="InterPro"/>
</dbReference>
<gene>
    <name evidence="7" type="ORF">I6J18_03650</name>
</gene>
<dbReference type="Proteomes" id="UP000595254">
    <property type="component" value="Chromosome"/>
</dbReference>
<dbReference type="AlphaFoldDB" id="A0A974NNN6"/>
<protein>
    <submittedName>
        <fullName evidence="7">D-2-hydroxyacid dehydrogenase</fullName>
    </submittedName>
</protein>
<dbReference type="RefSeq" id="WP_040373929.1">
    <property type="nucleotide sequence ID" value="NZ_CP068053.1"/>
</dbReference>
<evidence type="ECO:0000259" key="5">
    <source>
        <dbReference type="Pfam" id="PF00389"/>
    </source>
</evidence>
<dbReference type="Gene3D" id="3.40.50.720">
    <property type="entry name" value="NAD(P)-binding Rossmann-like Domain"/>
    <property type="match status" value="2"/>
</dbReference>
<proteinExistence type="inferred from homology"/>
<keyword evidence="8" id="KW-1185">Reference proteome</keyword>
<evidence type="ECO:0000256" key="4">
    <source>
        <dbReference type="RuleBase" id="RU003719"/>
    </source>
</evidence>
<evidence type="ECO:0000313" key="8">
    <source>
        <dbReference type="Proteomes" id="UP000595254"/>
    </source>
</evidence>
<dbReference type="CDD" id="cd05300">
    <property type="entry name" value="2-Hacid_dh_1"/>
    <property type="match status" value="1"/>
</dbReference>
<keyword evidence="2 4" id="KW-0560">Oxidoreductase</keyword>
<name>A0A974NNN6_PERPY</name>
<dbReference type="InterPro" id="IPR006139">
    <property type="entry name" value="D-isomer_2_OHA_DH_cat_dom"/>
</dbReference>
<dbReference type="FunFam" id="3.40.50.720:FF:000363">
    <property type="entry name" value="D-isomer specific 2-hydroxyacid dehydrogenase"/>
    <property type="match status" value="1"/>
</dbReference>
<feature type="domain" description="D-isomer specific 2-hydroxyacid dehydrogenase catalytic" evidence="5">
    <location>
        <begin position="8"/>
        <end position="309"/>
    </location>
</feature>
<accession>A0A974NNN6</accession>
<evidence type="ECO:0000256" key="2">
    <source>
        <dbReference type="ARBA" id="ARBA00023002"/>
    </source>
</evidence>
<organism evidence="7 8">
    <name type="scientific">Peribacillus psychrosaccharolyticus</name>
    <name type="common">Bacillus psychrosaccharolyticus</name>
    <dbReference type="NCBI Taxonomy" id="1407"/>
    <lineage>
        <taxon>Bacteria</taxon>
        <taxon>Bacillati</taxon>
        <taxon>Bacillota</taxon>
        <taxon>Bacilli</taxon>
        <taxon>Bacillales</taxon>
        <taxon>Bacillaceae</taxon>
        <taxon>Peribacillus</taxon>
    </lineage>
</organism>
<dbReference type="SUPFAM" id="SSF51735">
    <property type="entry name" value="NAD(P)-binding Rossmann-fold domains"/>
    <property type="match status" value="1"/>
</dbReference>
<dbReference type="PANTHER" id="PTHR43333:SF1">
    <property type="entry name" value="D-ISOMER SPECIFIC 2-HYDROXYACID DEHYDROGENASE NAD-BINDING DOMAIN-CONTAINING PROTEIN"/>
    <property type="match status" value="1"/>
</dbReference>
<dbReference type="Pfam" id="PF02826">
    <property type="entry name" value="2-Hacid_dh_C"/>
    <property type="match status" value="1"/>
</dbReference>
<comment type="similarity">
    <text evidence="1 4">Belongs to the D-isomer specific 2-hydroxyacid dehydrogenase family.</text>
</comment>
<dbReference type="PANTHER" id="PTHR43333">
    <property type="entry name" value="2-HACID_DH_C DOMAIN-CONTAINING PROTEIN"/>
    <property type="match status" value="1"/>
</dbReference>
<dbReference type="InterPro" id="IPR036291">
    <property type="entry name" value="NAD(P)-bd_dom_sf"/>
</dbReference>
<dbReference type="PROSITE" id="PS00671">
    <property type="entry name" value="D_2_HYDROXYACID_DH_3"/>
    <property type="match status" value="1"/>
</dbReference>
<dbReference type="KEGG" id="ppsr:I6J18_03650"/>
<dbReference type="Pfam" id="PF00389">
    <property type="entry name" value="2-Hacid_dh"/>
    <property type="match status" value="1"/>
</dbReference>
<feature type="domain" description="D-isomer specific 2-hydroxyacid dehydrogenase NAD-binding" evidence="6">
    <location>
        <begin position="107"/>
        <end position="281"/>
    </location>
</feature>
<reference evidence="7 8" key="1">
    <citation type="submission" date="2021-01" db="EMBL/GenBank/DDBJ databases">
        <title>FDA dAtabase for Regulatory Grade micrObial Sequences (FDA-ARGOS): Supporting development and validation of Infectious Disease Dx tests.</title>
        <authorList>
            <person name="Nelson B."/>
            <person name="Plummer A."/>
            <person name="Tallon L."/>
            <person name="Sadzewicz L."/>
            <person name="Zhao X."/>
            <person name="Boylan J."/>
            <person name="Ott S."/>
            <person name="Bowen H."/>
            <person name="Vavikolanu K."/>
            <person name="Mehta A."/>
            <person name="Aluvathingal J."/>
            <person name="Nadendla S."/>
            <person name="Myers T."/>
            <person name="Yan Y."/>
            <person name="Sichtig H."/>
        </authorList>
    </citation>
    <scope>NUCLEOTIDE SEQUENCE [LARGE SCALE GENOMIC DNA]</scope>
    <source>
        <strain evidence="7 8">FDAARGOS_1161</strain>
    </source>
</reference>
<evidence type="ECO:0000259" key="6">
    <source>
        <dbReference type="Pfam" id="PF02826"/>
    </source>
</evidence>
<dbReference type="SUPFAM" id="SSF52283">
    <property type="entry name" value="Formate/glycerate dehydrogenase catalytic domain-like"/>
    <property type="match status" value="1"/>
</dbReference>
<dbReference type="InterPro" id="IPR029753">
    <property type="entry name" value="D-isomer_DH_CS"/>
</dbReference>
<evidence type="ECO:0000256" key="3">
    <source>
        <dbReference type="ARBA" id="ARBA00023027"/>
    </source>
</evidence>
<sequence>MTKRTLLLTHDVDAAILSEIKHIIPEWEVTASRDPEVWGGMMNDAEIIAGWNKRLRESVISADSKVRWIQTWSAGVNNLPLTELQQKEVVVTSANGVHAYPISETIFGLMLALTRKIDTYVKNQQQKKWHHANMKLEIHGKTIGIIGVGAIGSETAKIAKAFGMTVLGIRHSGRAAEYVDEMSTPEQLNEVLRRCDYVVVTLPLTEETKHMFKAEQFEQMKDSAFFINIGRGPIVDEADLISALKTGQIAGAGLDVFEVEPLPENSPLWNIEQVIITPHTSGSTEFYDQRLLQDIFIPNLKKYIEGEQPAINLLDYSKGY</sequence>
<dbReference type="InterPro" id="IPR006140">
    <property type="entry name" value="D-isomer_DH_NAD-bd"/>
</dbReference>
<dbReference type="EMBL" id="CP068053">
    <property type="protein sequence ID" value="QQT01012.1"/>
    <property type="molecule type" value="Genomic_DNA"/>
</dbReference>
<evidence type="ECO:0000256" key="1">
    <source>
        <dbReference type="ARBA" id="ARBA00005854"/>
    </source>
</evidence>
<evidence type="ECO:0000313" key="7">
    <source>
        <dbReference type="EMBL" id="QQT01012.1"/>
    </source>
</evidence>